<evidence type="ECO:0000313" key="3">
    <source>
        <dbReference type="Proteomes" id="UP000271974"/>
    </source>
</evidence>
<dbReference type="EMBL" id="RQTK01001147">
    <property type="protein sequence ID" value="RUS71878.1"/>
    <property type="molecule type" value="Genomic_DNA"/>
</dbReference>
<accession>A0A3S1BPS5</accession>
<reference evidence="2 3" key="1">
    <citation type="submission" date="2019-01" db="EMBL/GenBank/DDBJ databases">
        <title>A draft genome assembly of the solar-powered sea slug Elysia chlorotica.</title>
        <authorList>
            <person name="Cai H."/>
            <person name="Li Q."/>
            <person name="Fang X."/>
            <person name="Li J."/>
            <person name="Curtis N.E."/>
            <person name="Altenburger A."/>
            <person name="Shibata T."/>
            <person name="Feng M."/>
            <person name="Maeda T."/>
            <person name="Schwartz J.A."/>
            <person name="Shigenobu S."/>
            <person name="Lundholm N."/>
            <person name="Nishiyama T."/>
            <person name="Yang H."/>
            <person name="Hasebe M."/>
            <person name="Li S."/>
            <person name="Pierce S.K."/>
            <person name="Wang J."/>
        </authorList>
    </citation>
    <scope>NUCLEOTIDE SEQUENCE [LARGE SCALE GENOMIC DNA]</scope>
    <source>
        <strain evidence="2">EC2010</strain>
        <tissue evidence="2">Whole organism of an adult</tissue>
    </source>
</reference>
<keyword evidence="1" id="KW-0732">Signal</keyword>
<name>A0A3S1BPS5_ELYCH</name>
<dbReference type="AlphaFoldDB" id="A0A3S1BPS5"/>
<feature type="signal peptide" evidence="1">
    <location>
        <begin position="1"/>
        <end position="26"/>
    </location>
</feature>
<organism evidence="2 3">
    <name type="scientific">Elysia chlorotica</name>
    <name type="common">Eastern emerald elysia</name>
    <name type="synonym">Sea slug</name>
    <dbReference type="NCBI Taxonomy" id="188477"/>
    <lineage>
        <taxon>Eukaryota</taxon>
        <taxon>Metazoa</taxon>
        <taxon>Spiralia</taxon>
        <taxon>Lophotrochozoa</taxon>
        <taxon>Mollusca</taxon>
        <taxon>Gastropoda</taxon>
        <taxon>Heterobranchia</taxon>
        <taxon>Euthyneura</taxon>
        <taxon>Panpulmonata</taxon>
        <taxon>Sacoglossa</taxon>
        <taxon>Placobranchoidea</taxon>
        <taxon>Plakobranchidae</taxon>
        <taxon>Elysia</taxon>
    </lineage>
</organism>
<evidence type="ECO:0000313" key="2">
    <source>
        <dbReference type="EMBL" id="RUS71878.1"/>
    </source>
</evidence>
<protein>
    <submittedName>
        <fullName evidence="2">Uncharacterized protein</fullName>
    </submittedName>
</protein>
<proteinExistence type="predicted"/>
<comment type="caution">
    <text evidence="2">The sequence shown here is derived from an EMBL/GenBank/DDBJ whole genome shotgun (WGS) entry which is preliminary data.</text>
</comment>
<sequence length="146" mass="15959">MSQSQPKAYVLVLLLVFCGIPKFTKELEQLAGKWNKFVDDNGCLGATIECSALYKYPGDVASHEEKCSFQEDIGACTVKKCSTLQEKYESAKQFSDLFIELTKQSFQCDIKAENLLGSGSMGVLQPPVWGSLAVLLVAAVVARLLV</sequence>
<keyword evidence="3" id="KW-1185">Reference proteome</keyword>
<evidence type="ECO:0000256" key="1">
    <source>
        <dbReference type="SAM" id="SignalP"/>
    </source>
</evidence>
<dbReference type="Proteomes" id="UP000271974">
    <property type="component" value="Unassembled WGS sequence"/>
</dbReference>
<gene>
    <name evidence="2" type="ORF">EGW08_020369</name>
</gene>
<feature type="chain" id="PRO_5018620215" evidence="1">
    <location>
        <begin position="27"/>
        <end position="146"/>
    </location>
</feature>